<dbReference type="AlphaFoldDB" id="A0A1E3L1K1"/>
<dbReference type="InterPro" id="IPR052939">
    <property type="entry name" value="23S_rRNA_MeTrnsfrase_RlmA"/>
</dbReference>
<dbReference type="RefSeq" id="WP_069328455.1">
    <property type="nucleotide sequence ID" value="NZ_MDER01000051.1"/>
</dbReference>
<accession>A0A1E3L1K1</accession>
<dbReference type="Gene3D" id="3.40.50.150">
    <property type="entry name" value="Vaccinia Virus protein VP39"/>
    <property type="match status" value="1"/>
</dbReference>
<dbReference type="PATRIC" id="fig|1886670.3.peg.3109"/>
<protein>
    <recommendedName>
        <fullName evidence="1">Methyltransferase type 11 domain-containing protein</fullName>
    </recommendedName>
</protein>
<dbReference type="STRING" id="1886670.PTI45_03061"/>
<dbReference type="PANTHER" id="PTHR43460">
    <property type="entry name" value="METHYLTRANSFERASE"/>
    <property type="match status" value="1"/>
</dbReference>
<dbReference type="GO" id="GO:0008757">
    <property type="term" value="F:S-adenosylmethionine-dependent methyltransferase activity"/>
    <property type="evidence" value="ECO:0007669"/>
    <property type="project" value="InterPro"/>
</dbReference>
<proteinExistence type="predicted"/>
<evidence type="ECO:0000259" key="1">
    <source>
        <dbReference type="Pfam" id="PF08241"/>
    </source>
</evidence>
<name>A0A1E3L1K1_9BACL</name>
<gene>
    <name evidence="2" type="ORF">PTI45_03061</name>
</gene>
<dbReference type="Proteomes" id="UP000094578">
    <property type="component" value="Unassembled WGS sequence"/>
</dbReference>
<dbReference type="SUPFAM" id="SSF53335">
    <property type="entry name" value="S-adenosyl-L-methionine-dependent methyltransferases"/>
    <property type="match status" value="1"/>
</dbReference>
<sequence length="253" mass="29735">MIQDPIFWKYVKDAEQEFSGWNFSWVTDSGRMKVQPLSWNFEQMIVPHIRQSQSMLDMGTGGGEFLSSLQPFPPSIYATEAYAPNVPIAKERLEPLGVKVVQIDNDDYLPFTDQQFDLIINQHEAYSPSEVRRILQKDGWLMTQQVGGLNDQQINQHLHKPLNQEFIEWNLATAVAQLEKNHFEIVYRKEEFSTERFYDIGALLYYLKAIPWQIPNFQIEEHMDDLYAIHLLIQKQGYFEVKQHRFVIHAQAK</sequence>
<dbReference type="EMBL" id="MDER01000051">
    <property type="protein sequence ID" value="ODP27606.1"/>
    <property type="molecule type" value="Genomic_DNA"/>
</dbReference>
<dbReference type="Pfam" id="PF08241">
    <property type="entry name" value="Methyltransf_11"/>
    <property type="match status" value="1"/>
</dbReference>
<dbReference type="InterPro" id="IPR029063">
    <property type="entry name" value="SAM-dependent_MTases_sf"/>
</dbReference>
<evidence type="ECO:0000313" key="2">
    <source>
        <dbReference type="EMBL" id="ODP27606.1"/>
    </source>
</evidence>
<dbReference type="PANTHER" id="PTHR43460:SF1">
    <property type="entry name" value="METHYLTRANSFERASE TYPE 11 DOMAIN-CONTAINING PROTEIN"/>
    <property type="match status" value="1"/>
</dbReference>
<dbReference type="InterPro" id="IPR013216">
    <property type="entry name" value="Methyltransf_11"/>
</dbReference>
<feature type="domain" description="Methyltransferase type 11" evidence="1">
    <location>
        <begin position="56"/>
        <end position="141"/>
    </location>
</feature>
<comment type="caution">
    <text evidence="2">The sequence shown here is derived from an EMBL/GenBank/DDBJ whole genome shotgun (WGS) entry which is preliminary data.</text>
</comment>
<organism evidence="2 3">
    <name type="scientific">Paenibacillus nuruki</name>
    <dbReference type="NCBI Taxonomy" id="1886670"/>
    <lineage>
        <taxon>Bacteria</taxon>
        <taxon>Bacillati</taxon>
        <taxon>Bacillota</taxon>
        <taxon>Bacilli</taxon>
        <taxon>Bacillales</taxon>
        <taxon>Paenibacillaceae</taxon>
        <taxon>Paenibacillus</taxon>
    </lineage>
</organism>
<keyword evidence="3" id="KW-1185">Reference proteome</keyword>
<evidence type="ECO:0000313" key="3">
    <source>
        <dbReference type="Proteomes" id="UP000094578"/>
    </source>
</evidence>
<dbReference type="CDD" id="cd02440">
    <property type="entry name" value="AdoMet_MTases"/>
    <property type="match status" value="1"/>
</dbReference>
<reference evidence="2 3" key="1">
    <citation type="submission" date="2016-08" db="EMBL/GenBank/DDBJ databases">
        <title>Genome sequencing of Paenibacillus sp. TI45-13ar, isolated from Korean traditional nuruk.</title>
        <authorList>
            <person name="Kim S.-J."/>
        </authorList>
    </citation>
    <scope>NUCLEOTIDE SEQUENCE [LARGE SCALE GENOMIC DNA]</scope>
    <source>
        <strain evidence="2 3">TI45-13ar</strain>
    </source>
</reference>